<name>A0A914HRS3_GLORO</name>
<proteinExistence type="predicted"/>
<sequence>MSFKERLVFVLNTRTELASHCPTLPLCALSRVIEFSSKFWATAGIGRAFAVPLPPALLLKTALLEQVVHFGEVQCYIFFPQIAGTEVSGTEVSGTKVSGTKVWALKCAALKCPALNVGTEVCGTEVWALK</sequence>
<evidence type="ECO:0000313" key="2">
    <source>
        <dbReference type="WBParaSite" id="Gr19_v10_g3350.t1"/>
    </source>
</evidence>
<reference evidence="2" key="1">
    <citation type="submission" date="2022-11" db="UniProtKB">
        <authorList>
            <consortium name="WormBaseParasite"/>
        </authorList>
    </citation>
    <scope>IDENTIFICATION</scope>
</reference>
<dbReference type="Proteomes" id="UP000887572">
    <property type="component" value="Unplaced"/>
</dbReference>
<evidence type="ECO:0000313" key="1">
    <source>
        <dbReference type="Proteomes" id="UP000887572"/>
    </source>
</evidence>
<accession>A0A914HRS3</accession>
<dbReference type="AlphaFoldDB" id="A0A914HRS3"/>
<keyword evidence="1" id="KW-1185">Reference proteome</keyword>
<organism evidence="1 2">
    <name type="scientific">Globodera rostochiensis</name>
    <name type="common">Golden nematode worm</name>
    <name type="synonym">Heterodera rostochiensis</name>
    <dbReference type="NCBI Taxonomy" id="31243"/>
    <lineage>
        <taxon>Eukaryota</taxon>
        <taxon>Metazoa</taxon>
        <taxon>Ecdysozoa</taxon>
        <taxon>Nematoda</taxon>
        <taxon>Chromadorea</taxon>
        <taxon>Rhabditida</taxon>
        <taxon>Tylenchina</taxon>
        <taxon>Tylenchomorpha</taxon>
        <taxon>Tylenchoidea</taxon>
        <taxon>Heteroderidae</taxon>
        <taxon>Heteroderinae</taxon>
        <taxon>Globodera</taxon>
    </lineage>
</organism>
<dbReference type="WBParaSite" id="Gr19_v10_g3350.t1">
    <property type="protein sequence ID" value="Gr19_v10_g3350.t1"/>
    <property type="gene ID" value="Gr19_v10_g3350"/>
</dbReference>
<protein>
    <submittedName>
        <fullName evidence="2">Uncharacterized protein</fullName>
    </submittedName>
</protein>